<reference evidence="1" key="1">
    <citation type="submission" date="2024-06" db="EMBL/GenBank/DDBJ databases">
        <authorList>
            <person name="Dussert Y."/>
            <person name="Peccoud J."/>
            <person name="Pigeault R."/>
        </authorList>
    </citation>
    <scope>NUCLEOTIDE SEQUENCE</scope>
    <source>
        <strain evidence="1">WArc</strain>
    </source>
</reference>
<dbReference type="EMBL" id="CP157942">
    <property type="protein sequence ID" value="XBS66767.1"/>
    <property type="molecule type" value="Genomic_DNA"/>
</dbReference>
<dbReference type="RefSeq" id="WP_349967225.1">
    <property type="nucleotide sequence ID" value="NZ_CP157942.1"/>
</dbReference>
<protein>
    <recommendedName>
        <fullName evidence="2">VirB6</fullName>
    </recommendedName>
</protein>
<evidence type="ECO:0000313" key="1">
    <source>
        <dbReference type="EMBL" id="XBS66767.1"/>
    </source>
</evidence>
<name>A0AAU7Q1H3_9RICK</name>
<gene>
    <name evidence="1" type="ORF">ABLO99_06030</name>
</gene>
<proteinExistence type="predicted"/>
<dbReference type="AlphaFoldDB" id="A0AAU7Q1H3"/>
<organism evidence="1">
    <name type="scientific">Wolbachia endosymbiont of Armadillidium arcangelii</name>
    <dbReference type="NCBI Taxonomy" id="3158571"/>
    <lineage>
        <taxon>Bacteria</taxon>
        <taxon>Pseudomonadati</taxon>
        <taxon>Pseudomonadota</taxon>
        <taxon>Alphaproteobacteria</taxon>
        <taxon>Rickettsiales</taxon>
        <taxon>Anaplasmataceae</taxon>
        <taxon>Wolbachieae</taxon>
        <taxon>Wolbachia</taxon>
    </lineage>
</organism>
<accession>A0AAU7Q1H3</accession>
<evidence type="ECO:0008006" key="2">
    <source>
        <dbReference type="Google" id="ProtNLM"/>
    </source>
</evidence>
<sequence>MAVMMLSGLLLSLPFTLLIVALPVLNAASNYILKKTTINLIEEQFKGDGQFIEVDNEKPSSTMSNQSYFPIGQLSLTYH</sequence>